<reference evidence="1 2" key="1">
    <citation type="submission" date="2020-08" db="EMBL/GenBank/DDBJ databases">
        <title>Sequencing the genomes of 1000 actinobacteria strains.</title>
        <authorList>
            <person name="Klenk H.-P."/>
        </authorList>
    </citation>
    <scope>NUCLEOTIDE SEQUENCE [LARGE SCALE GENOMIC DNA]</scope>
    <source>
        <strain evidence="1 2">DSM 45913</strain>
    </source>
</reference>
<dbReference type="EMBL" id="JACHJB010000005">
    <property type="protein sequence ID" value="MBB6352150.1"/>
    <property type="molecule type" value="Genomic_DNA"/>
</dbReference>
<organism evidence="1 2">
    <name type="scientific">Nonomuraea muscovyensis</name>
    <dbReference type="NCBI Taxonomy" id="1124761"/>
    <lineage>
        <taxon>Bacteria</taxon>
        <taxon>Bacillati</taxon>
        <taxon>Actinomycetota</taxon>
        <taxon>Actinomycetes</taxon>
        <taxon>Streptosporangiales</taxon>
        <taxon>Streptosporangiaceae</taxon>
        <taxon>Nonomuraea</taxon>
    </lineage>
</organism>
<dbReference type="AlphaFoldDB" id="A0A7X0CBJ3"/>
<proteinExistence type="predicted"/>
<accession>A0A7X0CBJ3</accession>
<dbReference type="RefSeq" id="WP_221497445.1">
    <property type="nucleotide sequence ID" value="NZ_JACHJB010000005.1"/>
</dbReference>
<dbReference type="Proteomes" id="UP000583800">
    <property type="component" value="Unassembled WGS sequence"/>
</dbReference>
<comment type="caution">
    <text evidence="1">The sequence shown here is derived from an EMBL/GenBank/DDBJ whole genome shotgun (WGS) entry which is preliminary data.</text>
</comment>
<protein>
    <submittedName>
        <fullName evidence="1">Uncharacterized protein</fullName>
    </submittedName>
</protein>
<gene>
    <name evidence="1" type="ORF">FHU36_008746</name>
</gene>
<evidence type="ECO:0000313" key="1">
    <source>
        <dbReference type="EMBL" id="MBB6352150.1"/>
    </source>
</evidence>
<evidence type="ECO:0000313" key="2">
    <source>
        <dbReference type="Proteomes" id="UP000583800"/>
    </source>
</evidence>
<name>A0A7X0CBJ3_9ACTN</name>
<sequence length="63" mass="6599">MAEYEATRGMPADGDIAFGVASDVDLINRWLPHGLLVRGSGPGTVEATGDLVDEVTRRVTDAG</sequence>
<keyword evidence="2" id="KW-1185">Reference proteome</keyword>